<dbReference type="InterPro" id="IPR050679">
    <property type="entry name" value="Bact_HTH_transcr_reg"/>
</dbReference>
<feature type="domain" description="HTH gntR-type" evidence="4">
    <location>
        <begin position="8"/>
        <end position="76"/>
    </location>
</feature>
<reference evidence="6" key="1">
    <citation type="submission" date="2016-10" db="EMBL/GenBank/DDBJ databases">
        <authorList>
            <person name="Varghese N."/>
            <person name="Submissions S."/>
        </authorList>
    </citation>
    <scope>NUCLEOTIDE SEQUENCE [LARGE SCALE GENOMIC DNA]</scope>
    <source>
        <strain evidence="6">DSM 43163</strain>
    </source>
</reference>
<organism evidence="5 6">
    <name type="scientific">Thermomonospora echinospora</name>
    <dbReference type="NCBI Taxonomy" id="1992"/>
    <lineage>
        <taxon>Bacteria</taxon>
        <taxon>Bacillati</taxon>
        <taxon>Actinomycetota</taxon>
        <taxon>Actinomycetes</taxon>
        <taxon>Streptosporangiales</taxon>
        <taxon>Thermomonosporaceae</taxon>
        <taxon>Thermomonospora</taxon>
    </lineage>
</organism>
<dbReference type="InterPro" id="IPR036388">
    <property type="entry name" value="WH-like_DNA-bd_sf"/>
</dbReference>
<dbReference type="PROSITE" id="PS50949">
    <property type="entry name" value="HTH_GNTR"/>
    <property type="match status" value="1"/>
</dbReference>
<dbReference type="PANTHER" id="PTHR44846">
    <property type="entry name" value="MANNOSYL-D-GLYCERATE TRANSPORT/METABOLISM SYSTEM REPRESSOR MNGR-RELATED"/>
    <property type="match status" value="1"/>
</dbReference>
<dbReference type="GO" id="GO:0003677">
    <property type="term" value="F:DNA binding"/>
    <property type="evidence" value="ECO:0007669"/>
    <property type="project" value="UniProtKB-KW"/>
</dbReference>
<keyword evidence="6" id="KW-1185">Reference proteome</keyword>
<gene>
    <name evidence="5" type="ORF">SAMN04489712_102527</name>
</gene>
<dbReference type="SMART" id="SM00345">
    <property type="entry name" value="HTH_GNTR"/>
    <property type="match status" value="1"/>
</dbReference>
<name>A0A1H5W145_9ACTN</name>
<dbReference type="SUPFAM" id="SSF46785">
    <property type="entry name" value="Winged helix' DNA-binding domain"/>
    <property type="match status" value="1"/>
</dbReference>
<dbReference type="SUPFAM" id="SSF64288">
    <property type="entry name" value="Chorismate lyase-like"/>
    <property type="match status" value="1"/>
</dbReference>
<evidence type="ECO:0000313" key="5">
    <source>
        <dbReference type="EMBL" id="SEF92517.1"/>
    </source>
</evidence>
<dbReference type="CDD" id="cd07377">
    <property type="entry name" value="WHTH_GntR"/>
    <property type="match status" value="1"/>
</dbReference>
<dbReference type="OrthoDB" id="3517122at2"/>
<keyword evidence="2 5" id="KW-0238">DNA-binding</keyword>
<proteinExistence type="predicted"/>
<evidence type="ECO:0000256" key="3">
    <source>
        <dbReference type="ARBA" id="ARBA00023163"/>
    </source>
</evidence>
<dbReference type="SMART" id="SM00866">
    <property type="entry name" value="UTRA"/>
    <property type="match status" value="1"/>
</dbReference>
<dbReference type="Gene3D" id="3.40.1410.10">
    <property type="entry name" value="Chorismate lyase-like"/>
    <property type="match status" value="1"/>
</dbReference>
<dbReference type="Gene3D" id="1.10.10.10">
    <property type="entry name" value="Winged helix-like DNA-binding domain superfamily/Winged helix DNA-binding domain"/>
    <property type="match status" value="1"/>
</dbReference>
<dbReference type="RefSeq" id="WP_103936762.1">
    <property type="nucleotide sequence ID" value="NZ_FNVO01000002.1"/>
</dbReference>
<evidence type="ECO:0000256" key="1">
    <source>
        <dbReference type="ARBA" id="ARBA00023015"/>
    </source>
</evidence>
<evidence type="ECO:0000259" key="4">
    <source>
        <dbReference type="PROSITE" id="PS50949"/>
    </source>
</evidence>
<keyword evidence="3" id="KW-0804">Transcription</keyword>
<dbReference type="PANTHER" id="PTHR44846:SF17">
    <property type="entry name" value="GNTR-FAMILY TRANSCRIPTIONAL REGULATOR"/>
    <property type="match status" value="1"/>
</dbReference>
<dbReference type="Pfam" id="PF07702">
    <property type="entry name" value="UTRA"/>
    <property type="match status" value="1"/>
</dbReference>
<dbReference type="Pfam" id="PF00392">
    <property type="entry name" value="GntR"/>
    <property type="match status" value="1"/>
</dbReference>
<dbReference type="PRINTS" id="PR00035">
    <property type="entry name" value="HTHGNTR"/>
</dbReference>
<dbReference type="GO" id="GO:0045892">
    <property type="term" value="P:negative regulation of DNA-templated transcription"/>
    <property type="evidence" value="ECO:0007669"/>
    <property type="project" value="TreeGrafter"/>
</dbReference>
<dbReference type="InterPro" id="IPR000524">
    <property type="entry name" value="Tscrpt_reg_HTH_GntR"/>
</dbReference>
<evidence type="ECO:0000313" key="6">
    <source>
        <dbReference type="Proteomes" id="UP000236723"/>
    </source>
</evidence>
<accession>A0A1H5W145</accession>
<dbReference type="EMBL" id="FNVO01000002">
    <property type="protein sequence ID" value="SEF92517.1"/>
    <property type="molecule type" value="Genomic_DNA"/>
</dbReference>
<keyword evidence="1" id="KW-0805">Transcription regulation</keyword>
<sequence length="242" mass="26095">MAAGGAFVPKYVQIVETLRRRIKDGTYPIGSRLPSEADLVREFGVSRPTVVRSLQEMALLGEIEREHGRGSFVRAVAENREERRPALAVLDRQETDDSVKVVQVGPEAAPARVAARLGVVEGARVHLRRSVGFFDAQIPSEVVSLWAPLDVARSAGLEQAGPLTVPLRRLLTAGTGERLARVVETLTARHPVGPETELLGIAADEPVLGVLASVVDATDRVVLVVEVVLPGSLHDLEDTYLL</sequence>
<dbReference type="Proteomes" id="UP000236723">
    <property type="component" value="Unassembled WGS sequence"/>
</dbReference>
<dbReference type="AlphaFoldDB" id="A0A1H5W145"/>
<evidence type="ECO:0000256" key="2">
    <source>
        <dbReference type="ARBA" id="ARBA00023125"/>
    </source>
</evidence>
<dbReference type="InterPro" id="IPR028978">
    <property type="entry name" value="Chorismate_lyase_/UTRA_dom_sf"/>
</dbReference>
<dbReference type="InterPro" id="IPR036390">
    <property type="entry name" value="WH_DNA-bd_sf"/>
</dbReference>
<dbReference type="InterPro" id="IPR011663">
    <property type="entry name" value="UTRA"/>
</dbReference>
<protein>
    <submittedName>
        <fullName evidence="5">DNA-binding transcriptional regulator, GntR family</fullName>
    </submittedName>
</protein>
<dbReference type="GO" id="GO:0003700">
    <property type="term" value="F:DNA-binding transcription factor activity"/>
    <property type="evidence" value="ECO:0007669"/>
    <property type="project" value="InterPro"/>
</dbReference>